<sequence>MSRSKTVITTEDLRRLKVLLASEFAQAIGRKEYLTRLEQKLCDAKVVCSTEVLPNVVTMNSTFRLRELRTDDVHTYTLVYPEEACIAEGKLSVLTPLGSEILGHCSDEEIVCRVLDREDRRRIEAVSFQPERMGAMNM</sequence>
<dbReference type="OrthoDB" id="192847at2"/>
<dbReference type="EMBL" id="SJPY01000001">
    <property type="protein sequence ID" value="TWU45015.1"/>
    <property type="molecule type" value="Genomic_DNA"/>
</dbReference>
<dbReference type="GO" id="GO:0070063">
    <property type="term" value="F:RNA polymerase binding"/>
    <property type="evidence" value="ECO:0007669"/>
    <property type="project" value="InterPro"/>
</dbReference>
<keyword evidence="2" id="KW-0418">Kinase</keyword>
<keyword evidence="2" id="KW-0808">Transferase</keyword>
<gene>
    <name evidence="2" type="primary">rnk_1</name>
    <name evidence="2" type="ORF">Q31b_01860</name>
</gene>
<dbReference type="GO" id="GO:0032784">
    <property type="term" value="P:regulation of DNA-templated transcription elongation"/>
    <property type="evidence" value="ECO:0007669"/>
    <property type="project" value="InterPro"/>
</dbReference>
<dbReference type="Gene3D" id="3.10.50.30">
    <property type="entry name" value="Transcription elongation factor, GreA/GreB, C-terminal domain"/>
    <property type="match status" value="1"/>
</dbReference>
<reference evidence="2 3" key="1">
    <citation type="submission" date="2019-02" db="EMBL/GenBank/DDBJ databases">
        <title>Deep-cultivation of Planctomycetes and their phenomic and genomic characterization uncovers novel biology.</title>
        <authorList>
            <person name="Wiegand S."/>
            <person name="Jogler M."/>
            <person name="Boedeker C."/>
            <person name="Pinto D."/>
            <person name="Vollmers J."/>
            <person name="Rivas-Marin E."/>
            <person name="Kohn T."/>
            <person name="Peeters S.H."/>
            <person name="Heuer A."/>
            <person name="Rast P."/>
            <person name="Oberbeckmann S."/>
            <person name="Bunk B."/>
            <person name="Jeske O."/>
            <person name="Meyerdierks A."/>
            <person name="Storesund J.E."/>
            <person name="Kallscheuer N."/>
            <person name="Luecker S."/>
            <person name="Lage O.M."/>
            <person name="Pohl T."/>
            <person name="Merkel B.J."/>
            <person name="Hornburger P."/>
            <person name="Mueller R.-W."/>
            <person name="Bruemmer F."/>
            <person name="Labrenz M."/>
            <person name="Spormann A.M."/>
            <person name="Op Den Camp H."/>
            <person name="Overmann J."/>
            <person name="Amann R."/>
            <person name="Jetten M.S.M."/>
            <person name="Mascher T."/>
            <person name="Medema M.H."/>
            <person name="Devos D.P."/>
            <person name="Kaster A.-K."/>
            <person name="Ovreas L."/>
            <person name="Rohde M."/>
            <person name="Galperin M.Y."/>
            <person name="Jogler C."/>
        </authorList>
    </citation>
    <scope>NUCLEOTIDE SEQUENCE [LARGE SCALE GENOMIC DNA]</scope>
    <source>
        <strain evidence="2 3">Q31b</strain>
    </source>
</reference>
<dbReference type="InterPro" id="IPR023459">
    <property type="entry name" value="Tscrpt_elong_fac_GreA/B_fam"/>
</dbReference>
<evidence type="ECO:0000259" key="1">
    <source>
        <dbReference type="Pfam" id="PF01272"/>
    </source>
</evidence>
<comment type="caution">
    <text evidence="2">The sequence shown here is derived from an EMBL/GenBank/DDBJ whole genome shotgun (WGS) entry which is preliminary data.</text>
</comment>
<name>A0A5C6E8Y9_9BACT</name>
<proteinExistence type="predicted"/>
<dbReference type="AlphaFoldDB" id="A0A5C6E8Y9"/>
<dbReference type="GO" id="GO:0006354">
    <property type="term" value="P:DNA-templated transcription elongation"/>
    <property type="evidence" value="ECO:0007669"/>
    <property type="project" value="TreeGrafter"/>
</dbReference>
<organism evidence="2 3">
    <name type="scientific">Novipirellula aureliae</name>
    <dbReference type="NCBI Taxonomy" id="2527966"/>
    <lineage>
        <taxon>Bacteria</taxon>
        <taxon>Pseudomonadati</taxon>
        <taxon>Planctomycetota</taxon>
        <taxon>Planctomycetia</taxon>
        <taxon>Pirellulales</taxon>
        <taxon>Pirellulaceae</taxon>
        <taxon>Novipirellula</taxon>
    </lineage>
</organism>
<dbReference type="GO" id="GO:0003677">
    <property type="term" value="F:DNA binding"/>
    <property type="evidence" value="ECO:0007669"/>
    <property type="project" value="InterPro"/>
</dbReference>
<dbReference type="PANTHER" id="PTHR30437">
    <property type="entry name" value="TRANSCRIPTION ELONGATION FACTOR GREA"/>
    <property type="match status" value="1"/>
</dbReference>
<dbReference type="SUPFAM" id="SSF54534">
    <property type="entry name" value="FKBP-like"/>
    <property type="match status" value="1"/>
</dbReference>
<evidence type="ECO:0000313" key="3">
    <source>
        <dbReference type="Proteomes" id="UP000315471"/>
    </source>
</evidence>
<evidence type="ECO:0000313" key="2">
    <source>
        <dbReference type="EMBL" id="TWU45015.1"/>
    </source>
</evidence>
<accession>A0A5C6E8Y9</accession>
<dbReference type="Proteomes" id="UP000315471">
    <property type="component" value="Unassembled WGS sequence"/>
</dbReference>
<dbReference type="InterPro" id="IPR001437">
    <property type="entry name" value="Tscrpt_elong_fac_GreA/B_C"/>
</dbReference>
<keyword evidence="3" id="KW-1185">Reference proteome</keyword>
<dbReference type="GO" id="GO:0016301">
    <property type="term" value="F:kinase activity"/>
    <property type="evidence" value="ECO:0007669"/>
    <property type="project" value="UniProtKB-KW"/>
</dbReference>
<dbReference type="InterPro" id="IPR036953">
    <property type="entry name" value="GreA/GreB_C_sf"/>
</dbReference>
<dbReference type="RefSeq" id="WP_146597811.1">
    <property type="nucleotide sequence ID" value="NZ_SJPY01000001.1"/>
</dbReference>
<feature type="domain" description="Transcription elongation factor GreA/GreB C-terminal" evidence="1">
    <location>
        <begin position="55"/>
        <end position="125"/>
    </location>
</feature>
<protein>
    <submittedName>
        <fullName evidence="2">Regulator of nucleoside diphosphate kinase</fullName>
    </submittedName>
</protein>
<dbReference type="PANTHER" id="PTHR30437:SF5">
    <property type="entry name" value="REGULATOR OF NUCLEOSIDE DIPHOSPHATE KINASE"/>
    <property type="match status" value="1"/>
</dbReference>
<dbReference type="Pfam" id="PF01272">
    <property type="entry name" value="GreA_GreB"/>
    <property type="match status" value="1"/>
</dbReference>